<dbReference type="PANTHER" id="PTHR32309:SF31">
    <property type="entry name" value="CAPSULAR EXOPOLYSACCHARIDE FAMILY"/>
    <property type="match status" value="1"/>
</dbReference>
<evidence type="ECO:0000256" key="4">
    <source>
        <dbReference type="ARBA" id="ARBA00022989"/>
    </source>
</evidence>
<evidence type="ECO:0000256" key="3">
    <source>
        <dbReference type="ARBA" id="ARBA00022692"/>
    </source>
</evidence>
<dbReference type="STRING" id="388280.SAMN04488057_105233"/>
<keyword evidence="3 6" id="KW-0812">Transmembrane</keyword>
<dbReference type="AlphaFoldDB" id="A0A1M7NDP8"/>
<dbReference type="GO" id="GO:0005886">
    <property type="term" value="C:plasma membrane"/>
    <property type="evidence" value="ECO:0007669"/>
    <property type="project" value="UniProtKB-SubCell"/>
</dbReference>
<feature type="transmembrane region" description="Helical" evidence="6">
    <location>
        <begin position="36"/>
        <end position="54"/>
    </location>
</feature>
<protein>
    <submittedName>
        <fullName evidence="8">Chain length determinant protein</fullName>
    </submittedName>
</protein>
<organism evidence="8 9">
    <name type="scientific">Cyclobacterium lianum</name>
    <dbReference type="NCBI Taxonomy" id="388280"/>
    <lineage>
        <taxon>Bacteria</taxon>
        <taxon>Pseudomonadati</taxon>
        <taxon>Bacteroidota</taxon>
        <taxon>Cytophagia</taxon>
        <taxon>Cytophagales</taxon>
        <taxon>Cyclobacteriaceae</taxon>
        <taxon>Cyclobacterium</taxon>
    </lineage>
</organism>
<gene>
    <name evidence="8" type="ORF">SAMN04488057_105233</name>
</gene>
<keyword evidence="4 6" id="KW-1133">Transmembrane helix</keyword>
<dbReference type="PANTHER" id="PTHR32309">
    <property type="entry name" value="TYROSINE-PROTEIN KINASE"/>
    <property type="match status" value="1"/>
</dbReference>
<evidence type="ECO:0000256" key="2">
    <source>
        <dbReference type="ARBA" id="ARBA00022475"/>
    </source>
</evidence>
<dbReference type="Pfam" id="PF02706">
    <property type="entry name" value="Wzz"/>
    <property type="match status" value="1"/>
</dbReference>
<proteinExistence type="predicted"/>
<evidence type="ECO:0000256" key="1">
    <source>
        <dbReference type="ARBA" id="ARBA00004651"/>
    </source>
</evidence>
<sequence>MKGNIKELDVFILKSLKQEEINLKALIKVVFGFKKWILLITLFIFSLGLLYLITAPTEYSTTSKLLMEQPAGLNNKALGGLASISGLGNLGLGDQNSEALPAELIPELLMESDFLKNLMYEKVYLDEVQDSITLLDFVNEYEKHHFYFYLLRLPSFIKSNFFSSEQGPVAIPDKTNISKEQNILSFEPAERKTISQLKKRIVVEKEERLLVIQTKMHESLASAMLNDILVRHLKEYLTDIILEKELKNFNFIKERTEEAKIRVEKTQNSLAKFRDSNRGINSQLVKTEEDRLQSDFNLEFNVYNSLAQQLEQSRIKVQEARPLLTIFQKPQVPVIPSEPKYLLLGIAFLFLGGVIGFLFIFGLLVYRLLKVHFSDV</sequence>
<dbReference type="InterPro" id="IPR050445">
    <property type="entry name" value="Bact_polysacc_biosynth/exp"/>
</dbReference>
<keyword evidence="2" id="KW-1003">Cell membrane</keyword>
<comment type="subcellular location">
    <subcellularLocation>
        <location evidence="1">Cell membrane</location>
        <topology evidence="1">Multi-pass membrane protein</topology>
    </subcellularLocation>
</comment>
<dbReference type="OrthoDB" id="1522571at2"/>
<dbReference type="Proteomes" id="UP000184513">
    <property type="component" value="Unassembled WGS sequence"/>
</dbReference>
<dbReference type="EMBL" id="FRCY01000005">
    <property type="protein sequence ID" value="SHN01744.1"/>
    <property type="molecule type" value="Genomic_DNA"/>
</dbReference>
<evidence type="ECO:0000259" key="7">
    <source>
        <dbReference type="Pfam" id="PF02706"/>
    </source>
</evidence>
<feature type="transmembrane region" description="Helical" evidence="6">
    <location>
        <begin position="341"/>
        <end position="366"/>
    </location>
</feature>
<evidence type="ECO:0000313" key="9">
    <source>
        <dbReference type="Proteomes" id="UP000184513"/>
    </source>
</evidence>
<dbReference type="RefSeq" id="WP_073094471.1">
    <property type="nucleotide sequence ID" value="NZ_FRCY01000005.1"/>
</dbReference>
<feature type="domain" description="Polysaccharide chain length determinant N-terminal" evidence="7">
    <location>
        <begin position="19"/>
        <end position="116"/>
    </location>
</feature>
<reference evidence="8 9" key="1">
    <citation type="submission" date="2016-11" db="EMBL/GenBank/DDBJ databases">
        <authorList>
            <person name="Jaros S."/>
            <person name="Januszkiewicz K."/>
            <person name="Wedrychowicz H."/>
        </authorList>
    </citation>
    <scope>NUCLEOTIDE SEQUENCE [LARGE SCALE GENOMIC DNA]</scope>
    <source>
        <strain evidence="8 9">CGMCC 1.6102</strain>
    </source>
</reference>
<name>A0A1M7NDP8_9BACT</name>
<evidence type="ECO:0000256" key="6">
    <source>
        <dbReference type="SAM" id="Phobius"/>
    </source>
</evidence>
<evidence type="ECO:0000256" key="5">
    <source>
        <dbReference type="ARBA" id="ARBA00023136"/>
    </source>
</evidence>
<dbReference type="InterPro" id="IPR003856">
    <property type="entry name" value="LPS_length_determ_N"/>
</dbReference>
<evidence type="ECO:0000313" key="8">
    <source>
        <dbReference type="EMBL" id="SHN01744.1"/>
    </source>
</evidence>
<accession>A0A1M7NDP8</accession>
<keyword evidence="5 6" id="KW-0472">Membrane</keyword>
<keyword evidence="9" id="KW-1185">Reference proteome</keyword>